<gene>
    <name evidence="1" type="ORF">CLOSTASPAR_04404</name>
</gene>
<proteinExistence type="predicted"/>
<dbReference type="HOGENOM" id="CLU_3116163_0_0_9"/>
<accession>C0D557</accession>
<reference evidence="1 2" key="1">
    <citation type="submission" date="2009-02" db="EMBL/GenBank/DDBJ databases">
        <title>Draft genome sequence of Clostridium asparagiforme (DSM 15981).</title>
        <authorList>
            <person name="Sudarsanam P."/>
            <person name="Ley R."/>
            <person name="Guruge J."/>
            <person name="Turnbaugh P.J."/>
            <person name="Mahowald M."/>
            <person name="Liep D."/>
            <person name="Gordon J."/>
        </authorList>
    </citation>
    <scope>NUCLEOTIDE SEQUENCE [LARGE SCALE GENOMIC DNA]</scope>
    <source>
        <strain evidence="1 2">DSM 15981</strain>
    </source>
</reference>
<organism evidence="1 2">
    <name type="scientific">[Clostridium] asparagiforme DSM 15981</name>
    <dbReference type="NCBI Taxonomy" id="518636"/>
    <lineage>
        <taxon>Bacteria</taxon>
        <taxon>Bacillati</taxon>
        <taxon>Bacillota</taxon>
        <taxon>Clostridia</taxon>
        <taxon>Lachnospirales</taxon>
        <taxon>Lachnospiraceae</taxon>
        <taxon>Enterocloster</taxon>
    </lineage>
</organism>
<name>C0D557_9FIRM</name>
<dbReference type="Proteomes" id="UP000004756">
    <property type="component" value="Unassembled WGS sequence"/>
</dbReference>
<evidence type="ECO:0000313" key="2">
    <source>
        <dbReference type="Proteomes" id="UP000004756"/>
    </source>
</evidence>
<keyword evidence="2" id="KW-1185">Reference proteome</keyword>
<dbReference type="EMBL" id="ACCJ01000360">
    <property type="protein sequence ID" value="EEG53513.1"/>
    <property type="molecule type" value="Genomic_DNA"/>
</dbReference>
<comment type="caution">
    <text evidence="1">The sequence shown here is derived from an EMBL/GenBank/DDBJ whole genome shotgun (WGS) entry which is preliminary data.</text>
</comment>
<evidence type="ECO:0000313" key="1">
    <source>
        <dbReference type="EMBL" id="EEG53513.1"/>
    </source>
</evidence>
<sequence length="50" mass="5749">MRKTLLFFSFIFPPAIYVMLDNGYVRLQTASVIRFIPVRRNAAKGARNTS</sequence>
<dbReference type="AlphaFoldDB" id="C0D557"/>
<protein>
    <submittedName>
        <fullName evidence="1">Uncharacterized protein</fullName>
    </submittedName>
</protein>